<sequence>MNLSLKFERLHLKARQSLWLWYFAVFNRIVLALGFLPSGFVKVNGERFTALAVKHPMGSYLEAFYHTGYYYTFVGILQMTAAILLLIPRTATLGAVIYFPIILNICILSFAVRFDGSLLTAPLMVLANLYLLCWDYHKLKFILPFNPTGFKAAPQKKNLVKEFPLRFFLGVSALVLSVLLIIIGVNQFAFMPRNRISECQEQCAENEKSAACMQLCGCIHTDGRPLDECLEVYSNTPEKH</sequence>
<evidence type="ECO:0000256" key="1">
    <source>
        <dbReference type="SAM" id="Phobius"/>
    </source>
</evidence>
<evidence type="ECO:0000313" key="3">
    <source>
        <dbReference type="Proteomes" id="UP001248819"/>
    </source>
</evidence>
<keyword evidence="3" id="KW-1185">Reference proteome</keyword>
<keyword evidence="1" id="KW-1133">Transmembrane helix</keyword>
<feature type="transmembrane region" description="Helical" evidence="1">
    <location>
        <begin position="68"/>
        <end position="86"/>
    </location>
</feature>
<organism evidence="2 3">
    <name type="scientific">Autumnicola edwardsiae</name>
    <dbReference type="NCBI Taxonomy" id="3075594"/>
    <lineage>
        <taxon>Bacteria</taxon>
        <taxon>Pseudomonadati</taxon>
        <taxon>Bacteroidota</taxon>
        <taxon>Flavobacteriia</taxon>
        <taxon>Flavobacteriales</taxon>
        <taxon>Flavobacteriaceae</taxon>
        <taxon>Autumnicola</taxon>
    </lineage>
</organism>
<reference evidence="2 3" key="1">
    <citation type="submission" date="2023-09" db="EMBL/GenBank/DDBJ databases">
        <authorList>
            <person name="Rey-Velasco X."/>
        </authorList>
    </citation>
    <scope>NUCLEOTIDE SEQUENCE [LARGE SCALE GENOMIC DNA]</scope>
    <source>
        <strain evidence="2 3">F297</strain>
    </source>
</reference>
<gene>
    <name evidence="2" type="ORF">RM529_09250</name>
</gene>
<proteinExistence type="predicted"/>
<comment type="caution">
    <text evidence="2">The sequence shown here is derived from an EMBL/GenBank/DDBJ whole genome shotgun (WGS) entry which is preliminary data.</text>
</comment>
<dbReference type="RefSeq" id="WP_311484509.1">
    <property type="nucleotide sequence ID" value="NZ_JAVRHP010000040.1"/>
</dbReference>
<protein>
    <submittedName>
        <fullName evidence="2">DoxX family protein</fullName>
    </submittedName>
</protein>
<keyword evidence="1" id="KW-0812">Transmembrane</keyword>
<feature type="transmembrane region" description="Helical" evidence="1">
    <location>
        <begin position="20"/>
        <end position="41"/>
    </location>
</feature>
<feature type="transmembrane region" description="Helical" evidence="1">
    <location>
        <begin position="93"/>
        <end position="112"/>
    </location>
</feature>
<keyword evidence="1" id="KW-0472">Membrane</keyword>
<dbReference type="EMBL" id="JAVRHP010000040">
    <property type="protein sequence ID" value="MDT0650330.1"/>
    <property type="molecule type" value="Genomic_DNA"/>
</dbReference>
<dbReference type="Proteomes" id="UP001248819">
    <property type="component" value="Unassembled WGS sequence"/>
</dbReference>
<accession>A0ABU3CVF0</accession>
<name>A0ABU3CVF0_9FLAO</name>
<evidence type="ECO:0000313" key="2">
    <source>
        <dbReference type="EMBL" id="MDT0650330.1"/>
    </source>
</evidence>
<feature type="transmembrane region" description="Helical" evidence="1">
    <location>
        <begin position="167"/>
        <end position="190"/>
    </location>
</feature>